<dbReference type="Gene3D" id="3.40.190.10">
    <property type="entry name" value="Periplasmic binding protein-like II"/>
    <property type="match status" value="2"/>
</dbReference>
<gene>
    <name evidence="1" type="ORF">MNBD_GAMMA23-1516</name>
</gene>
<name>A0A3B1AA63_9ZZZZ</name>
<dbReference type="AlphaFoldDB" id="A0A3B1AA63"/>
<sequence length="271" mass="30199">MILKIAQILSVLFFFVLSGSVIAQDVGSHDSLLFGLSPQLTKEQQERWLPLIKHIEKQTNYPLRLQTSPTIPVFENRLFAGKFDLAYVNPKLFVEAERYVGYQPVVKEGQKKLIAIIVVAKDSPYQSIKDLNGLRFVSPENTFAASVLSRLNLYAQGVSVTHNPVKTASEGYSLIAAGSADAVGGVQQTFDTLPVKLKNKLKILWTSEGVTPYAFIIHPRVNAVVRQRIVEAILDFKDIPEAAAFFKALQISPFVTAENKDWDDIRQLLGQ</sequence>
<accession>A0A3B1AA63</accession>
<dbReference type="Pfam" id="PF12974">
    <property type="entry name" value="Phosphonate-bd"/>
    <property type="match status" value="1"/>
</dbReference>
<organism evidence="1">
    <name type="scientific">hydrothermal vent metagenome</name>
    <dbReference type="NCBI Taxonomy" id="652676"/>
    <lineage>
        <taxon>unclassified sequences</taxon>
        <taxon>metagenomes</taxon>
        <taxon>ecological metagenomes</taxon>
    </lineage>
</organism>
<dbReference type="SUPFAM" id="SSF53850">
    <property type="entry name" value="Periplasmic binding protein-like II"/>
    <property type="match status" value="1"/>
</dbReference>
<dbReference type="PANTHER" id="PTHR35841">
    <property type="entry name" value="PHOSPHONATES-BINDING PERIPLASMIC PROTEIN"/>
    <property type="match status" value="1"/>
</dbReference>
<dbReference type="EMBL" id="UOFT01000066">
    <property type="protein sequence ID" value="VAW98490.1"/>
    <property type="molecule type" value="Genomic_DNA"/>
</dbReference>
<reference evidence="1" key="1">
    <citation type="submission" date="2018-06" db="EMBL/GenBank/DDBJ databases">
        <authorList>
            <person name="Zhirakovskaya E."/>
        </authorList>
    </citation>
    <scope>NUCLEOTIDE SEQUENCE</scope>
</reference>
<evidence type="ECO:0000313" key="1">
    <source>
        <dbReference type="EMBL" id="VAW98490.1"/>
    </source>
</evidence>
<proteinExistence type="predicted"/>
<protein>
    <submittedName>
        <fullName evidence="1">Phosphonate ABC transporter phosphate-binding periplasmic component (TC 3.A.1.9.1)</fullName>
    </submittedName>
</protein>
<dbReference type="PANTHER" id="PTHR35841:SF1">
    <property type="entry name" value="PHOSPHONATES-BINDING PERIPLASMIC PROTEIN"/>
    <property type="match status" value="1"/>
</dbReference>